<gene>
    <name evidence="2" type="ordered locus">Selin_0686</name>
</gene>
<dbReference type="Gene3D" id="3.10.180.10">
    <property type="entry name" value="2,3-Dihydroxybiphenyl 1,2-Dioxygenase, domain 1"/>
    <property type="match status" value="1"/>
</dbReference>
<dbReference type="HOGENOM" id="CLU_054535_0_0_0"/>
<dbReference type="CDD" id="cd06588">
    <property type="entry name" value="PhnB_like"/>
    <property type="match status" value="2"/>
</dbReference>
<organism evidence="2 3">
    <name type="scientific">Desulfurispirillum indicum (strain ATCC BAA-1389 / DSM 22839 / S5)</name>
    <dbReference type="NCBI Taxonomy" id="653733"/>
    <lineage>
        <taxon>Bacteria</taxon>
        <taxon>Pseudomonadati</taxon>
        <taxon>Chrysiogenota</taxon>
        <taxon>Chrysiogenia</taxon>
        <taxon>Chrysiogenales</taxon>
        <taxon>Chrysiogenaceae</taxon>
        <taxon>Desulfurispirillum</taxon>
    </lineage>
</organism>
<dbReference type="EMBL" id="CP002432">
    <property type="protein sequence ID" value="ADU65431.1"/>
    <property type="molecule type" value="Genomic_DNA"/>
</dbReference>
<evidence type="ECO:0000259" key="1">
    <source>
        <dbReference type="Pfam" id="PF06983"/>
    </source>
</evidence>
<proteinExistence type="predicted"/>
<evidence type="ECO:0000313" key="2">
    <source>
        <dbReference type="EMBL" id="ADU65431.1"/>
    </source>
</evidence>
<dbReference type="GO" id="GO:0032259">
    <property type="term" value="P:methylation"/>
    <property type="evidence" value="ECO:0007669"/>
    <property type="project" value="UniProtKB-KW"/>
</dbReference>
<reference evidence="2 3" key="1">
    <citation type="submission" date="2010-12" db="EMBL/GenBank/DDBJ databases">
        <title>Complete sequence of Desulfurispirillum indicum S5.</title>
        <authorList>
            <consortium name="US DOE Joint Genome Institute"/>
            <person name="Lucas S."/>
            <person name="Copeland A."/>
            <person name="Lapidus A."/>
            <person name="Cheng J.-F."/>
            <person name="Goodwin L."/>
            <person name="Pitluck S."/>
            <person name="Chertkov O."/>
            <person name="Held B."/>
            <person name="Detter J.C."/>
            <person name="Han C."/>
            <person name="Tapia R."/>
            <person name="Land M."/>
            <person name="Hauser L."/>
            <person name="Kyrpides N."/>
            <person name="Ivanova N."/>
            <person name="Mikhailova N."/>
            <person name="Haggblom M."/>
            <person name="Rauschenbach I."/>
            <person name="Bini E."/>
            <person name="Woyke T."/>
        </authorList>
    </citation>
    <scope>NUCLEOTIDE SEQUENCE [LARGE SCALE GENOMIC DNA]</scope>
    <source>
        <strain evidence="3">ATCC BAA-1389 / DSM 22839 / S5</strain>
    </source>
</reference>
<keyword evidence="2" id="KW-0808">Transferase</keyword>
<dbReference type="GO" id="GO:0008168">
    <property type="term" value="F:methyltransferase activity"/>
    <property type="evidence" value="ECO:0007669"/>
    <property type="project" value="UniProtKB-KW"/>
</dbReference>
<dbReference type="AlphaFoldDB" id="E6W1H5"/>
<dbReference type="SUPFAM" id="SSF54593">
    <property type="entry name" value="Glyoxalase/Bleomycin resistance protein/Dihydroxybiphenyl dioxygenase"/>
    <property type="match status" value="2"/>
</dbReference>
<keyword evidence="2" id="KW-0489">Methyltransferase</keyword>
<dbReference type="Pfam" id="PF06983">
    <property type="entry name" value="3-dmu-9_3-mt"/>
    <property type="match status" value="2"/>
</dbReference>
<dbReference type="STRING" id="653733.Selin_0686"/>
<evidence type="ECO:0000313" key="3">
    <source>
        <dbReference type="Proteomes" id="UP000002572"/>
    </source>
</evidence>
<accession>E6W1H5</accession>
<dbReference type="Gene3D" id="3.30.720.110">
    <property type="match status" value="1"/>
</dbReference>
<dbReference type="Proteomes" id="UP000002572">
    <property type="component" value="Chromosome"/>
</dbReference>
<dbReference type="eggNOG" id="COG3865">
    <property type="taxonomic scope" value="Bacteria"/>
</dbReference>
<feature type="domain" description="PhnB-like" evidence="1">
    <location>
        <begin position="146"/>
        <end position="265"/>
    </location>
</feature>
<name>E6W1H5_DESIS</name>
<dbReference type="InterPro" id="IPR028973">
    <property type="entry name" value="PhnB-like"/>
</dbReference>
<keyword evidence="2" id="KW-0830">Ubiquinone</keyword>
<dbReference type="Gene3D" id="3.30.720.100">
    <property type="match status" value="1"/>
</dbReference>
<sequence>MITTTQQKIVPQLWFDKEAKEAAEFYCSIFPDASIISSTTLHGTPSGDVETVSFEISGYAFAAISAGPHFRFNPSISFLLNFDPSQNPQASQQLDTLWNALSDGGTALMPLGSYPFSQRYGWIQDRYGLSWQLMLTDPEGEERPFITPMLLFTGDMCGKAEEASDFYLSIFHHTRRGIVARHPAGAEPDQAGTIMFTDFMLENQWFSAMDSAHEHSFTFNEAISLLVYCDTQQQIDAHWEKLSAVPEVEQCGWLKDRYGLSWQIVPRALDAMLQDPAKQDQITQAFLAMKKLDVDELRRLYGEG</sequence>
<dbReference type="PANTHER" id="PTHR33990">
    <property type="entry name" value="PROTEIN YJDN-RELATED"/>
    <property type="match status" value="1"/>
</dbReference>
<dbReference type="InterPro" id="IPR029068">
    <property type="entry name" value="Glyas_Bleomycin-R_OHBP_Dase"/>
</dbReference>
<protein>
    <submittedName>
        <fullName evidence="2">3-demethylubiquinone-9 3-methyltransferase</fullName>
    </submittedName>
</protein>
<dbReference type="KEGG" id="din:Selin_0686"/>
<dbReference type="InParanoid" id="E6W1H5"/>
<feature type="domain" description="PhnB-like" evidence="1">
    <location>
        <begin position="7"/>
        <end position="133"/>
    </location>
</feature>
<keyword evidence="3" id="KW-1185">Reference proteome</keyword>